<sequence>MKKVALFLFLTGLLGRAQGWQNNYDGPLNFNCPAGQSISSITSENSNHHEDRRWDFGCQATFGQSAECYWTNYVNDFDQALLFECPAEHVMAGMSSYHNNYFEDRRWRFYCCRSPCVTRDCHWTSYVNSFDEYFTWTAPSRSVLVGAQSYHQNHEEWVQFIYLLVMLFLISNMRSYFKSSMSDRVLCCSLMLHFFQRSTVEV</sequence>
<dbReference type="PANTHER" id="PTHR15040:SF3">
    <property type="entry name" value="SI:DKEY-14D8.6-RELATED"/>
    <property type="match status" value="1"/>
</dbReference>
<dbReference type="OMA" id="DAWVNEY"/>
<reference evidence="6" key="1">
    <citation type="submission" date="2025-08" db="UniProtKB">
        <authorList>
            <consortium name="Ensembl"/>
        </authorList>
    </citation>
    <scope>IDENTIFICATION</scope>
</reference>
<gene>
    <name evidence="6" type="primary">LOC107554234</name>
</gene>
<dbReference type="GO" id="GO:0031012">
    <property type="term" value="C:extracellular matrix"/>
    <property type="evidence" value="ECO:0007669"/>
    <property type="project" value="TreeGrafter"/>
</dbReference>
<proteinExistence type="inferred from homology"/>
<dbReference type="Ensembl" id="ENSSGRT00000096358.1">
    <property type="protein sequence ID" value="ENSSGRP00000090540.1"/>
    <property type="gene ID" value="ENSSGRG00000045393.1"/>
</dbReference>
<keyword evidence="7" id="KW-1185">Reference proteome</keyword>
<comment type="similarity">
    <text evidence="2">Belongs to the dermatopontin family.</text>
</comment>
<feature type="signal peptide" evidence="5">
    <location>
        <begin position="1"/>
        <end position="19"/>
    </location>
</feature>
<dbReference type="InterPro" id="IPR026645">
    <property type="entry name" value="Dermatopontin"/>
</dbReference>
<organism evidence="6 7">
    <name type="scientific">Sinocyclocheilus grahami</name>
    <name type="common">Dianchi golden-line fish</name>
    <name type="synonym">Barbus grahami</name>
    <dbReference type="NCBI Taxonomy" id="75366"/>
    <lineage>
        <taxon>Eukaryota</taxon>
        <taxon>Metazoa</taxon>
        <taxon>Chordata</taxon>
        <taxon>Craniata</taxon>
        <taxon>Vertebrata</taxon>
        <taxon>Euteleostomi</taxon>
        <taxon>Actinopterygii</taxon>
        <taxon>Neopterygii</taxon>
        <taxon>Teleostei</taxon>
        <taxon>Ostariophysi</taxon>
        <taxon>Cypriniformes</taxon>
        <taxon>Cyprinidae</taxon>
        <taxon>Cyprininae</taxon>
        <taxon>Sinocyclocheilus</taxon>
    </lineage>
</organism>
<reference evidence="6" key="2">
    <citation type="submission" date="2025-09" db="UniProtKB">
        <authorList>
            <consortium name="Ensembl"/>
        </authorList>
    </citation>
    <scope>IDENTIFICATION</scope>
</reference>
<dbReference type="PANTHER" id="PTHR15040">
    <property type="entry name" value="DERMATOPONTIN-RELATED"/>
    <property type="match status" value="1"/>
</dbReference>
<keyword evidence="5" id="KW-0732">Signal</keyword>
<comment type="subcellular location">
    <subcellularLocation>
        <location evidence="1">Secreted</location>
    </subcellularLocation>
</comment>
<dbReference type="InParanoid" id="A0A672RNU5"/>
<dbReference type="GO" id="GO:0005615">
    <property type="term" value="C:extracellular space"/>
    <property type="evidence" value="ECO:0007669"/>
    <property type="project" value="TreeGrafter"/>
</dbReference>
<dbReference type="Proteomes" id="UP000472262">
    <property type="component" value="Unassembled WGS sequence"/>
</dbReference>
<evidence type="ECO:0000256" key="3">
    <source>
        <dbReference type="ARBA" id="ARBA00022525"/>
    </source>
</evidence>
<evidence type="ECO:0000256" key="1">
    <source>
        <dbReference type="ARBA" id="ARBA00004613"/>
    </source>
</evidence>
<protein>
    <submittedName>
        <fullName evidence="6">Hemagglutinin/amebocyte aggregation factor-like</fullName>
    </submittedName>
</protein>
<evidence type="ECO:0000256" key="5">
    <source>
        <dbReference type="SAM" id="SignalP"/>
    </source>
</evidence>
<keyword evidence="3" id="KW-0964">Secreted</keyword>
<evidence type="ECO:0000313" key="6">
    <source>
        <dbReference type="Ensembl" id="ENSSGRP00000090540.1"/>
    </source>
</evidence>
<feature type="chain" id="PRO_5025370554" evidence="5">
    <location>
        <begin position="20"/>
        <end position="202"/>
    </location>
</feature>
<evidence type="ECO:0000256" key="2">
    <source>
        <dbReference type="ARBA" id="ARBA00008712"/>
    </source>
</evidence>
<evidence type="ECO:0000256" key="4">
    <source>
        <dbReference type="ARBA" id="ARBA00023157"/>
    </source>
</evidence>
<keyword evidence="4" id="KW-1015">Disulfide bond</keyword>
<dbReference type="AlphaFoldDB" id="A0A672RNU5"/>
<accession>A0A672RNU5</accession>
<evidence type="ECO:0000313" key="7">
    <source>
        <dbReference type="Proteomes" id="UP000472262"/>
    </source>
</evidence>
<name>A0A672RNU5_SINGR</name>
<dbReference type="Pfam" id="PF14704">
    <property type="entry name" value="DERM"/>
    <property type="match status" value="1"/>
</dbReference>
<dbReference type="GO" id="GO:0030199">
    <property type="term" value="P:collagen fibril organization"/>
    <property type="evidence" value="ECO:0007669"/>
    <property type="project" value="TreeGrafter"/>
</dbReference>